<name>A0A644W0Y5_9ZZZZ</name>
<dbReference type="InterPro" id="IPR002524">
    <property type="entry name" value="Cation_efflux"/>
</dbReference>
<organism evidence="10">
    <name type="scientific">bioreactor metagenome</name>
    <dbReference type="NCBI Taxonomy" id="1076179"/>
    <lineage>
        <taxon>unclassified sequences</taxon>
        <taxon>metagenomes</taxon>
        <taxon>ecological metagenomes</taxon>
    </lineage>
</organism>
<reference evidence="10" key="1">
    <citation type="submission" date="2019-08" db="EMBL/GenBank/DDBJ databases">
        <authorList>
            <person name="Kucharzyk K."/>
            <person name="Murdoch R.W."/>
            <person name="Higgins S."/>
            <person name="Loffler F."/>
        </authorList>
    </citation>
    <scope>NUCLEOTIDE SEQUENCE</scope>
</reference>
<keyword evidence="3 8" id="KW-0812">Transmembrane</keyword>
<evidence type="ECO:0000256" key="7">
    <source>
        <dbReference type="SAM" id="MobiDB-lite"/>
    </source>
</evidence>
<feature type="domain" description="Cation efflux protein transmembrane" evidence="9">
    <location>
        <begin position="30"/>
        <end position="219"/>
    </location>
</feature>
<evidence type="ECO:0000256" key="8">
    <source>
        <dbReference type="SAM" id="Phobius"/>
    </source>
</evidence>
<dbReference type="GO" id="GO:0006882">
    <property type="term" value="P:intracellular zinc ion homeostasis"/>
    <property type="evidence" value="ECO:0007669"/>
    <property type="project" value="InterPro"/>
</dbReference>
<feature type="compositionally biased region" description="Basic and acidic residues" evidence="7">
    <location>
        <begin position="1"/>
        <end position="12"/>
    </location>
</feature>
<keyword evidence="2" id="KW-0813">Transport</keyword>
<keyword evidence="5" id="KW-0406">Ion transport</keyword>
<protein>
    <submittedName>
        <fullName evidence="10">Cadmium, cobalt and zinc/H(+)-K(+) antiporter</fullName>
    </submittedName>
</protein>
<feature type="region of interest" description="Disordered" evidence="7">
    <location>
        <begin position="1"/>
        <end position="22"/>
    </location>
</feature>
<evidence type="ECO:0000256" key="1">
    <source>
        <dbReference type="ARBA" id="ARBA00004141"/>
    </source>
</evidence>
<gene>
    <name evidence="10" type="primary">czcD_11</name>
    <name evidence="10" type="ORF">SDC9_43406</name>
</gene>
<evidence type="ECO:0000256" key="6">
    <source>
        <dbReference type="ARBA" id="ARBA00023136"/>
    </source>
</evidence>
<dbReference type="NCBIfam" id="TIGR01297">
    <property type="entry name" value="CDF"/>
    <property type="match status" value="1"/>
</dbReference>
<dbReference type="InterPro" id="IPR058533">
    <property type="entry name" value="Cation_efflux_TM"/>
</dbReference>
<dbReference type="Gene3D" id="1.20.1510.10">
    <property type="entry name" value="Cation efflux protein transmembrane domain"/>
    <property type="match status" value="1"/>
</dbReference>
<accession>A0A644W0Y5</accession>
<feature type="transmembrane region" description="Helical" evidence="8">
    <location>
        <begin position="162"/>
        <end position="182"/>
    </location>
</feature>
<dbReference type="PANTHER" id="PTHR45755:SF4">
    <property type="entry name" value="ZINC TRANSPORTER 7"/>
    <property type="match status" value="1"/>
</dbReference>
<dbReference type="SUPFAM" id="SSF161111">
    <property type="entry name" value="Cation efflux protein transmembrane domain-like"/>
    <property type="match status" value="1"/>
</dbReference>
<feature type="transmembrane region" description="Helical" evidence="8">
    <location>
        <begin position="59"/>
        <end position="76"/>
    </location>
</feature>
<evidence type="ECO:0000259" key="9">
    <source>
        <dbReference type="Pfam" id="PF01545"/>
    </source>
</evidence>
<evidence type="ECO:0000313" key="10">
    <source>
        <dbReference type="EMBL" id="MPL97218.1"/>
    </source>
</evidence>
<dbReference type="GO" id="GO:0005385">
    <property type="term" value="F:zinc ion transmembrane transporter activity"/>
    <property type="evidence" value="ECO:0007669"/>
    <property type="project" value="InterPro"/>
</dbReference>
<proteinExistence type="predicted"/>
<keyword evidence="6 8" id="KW-0472">Membrane</keyword>
<evidence type="ECO:0000256" key="4">
    <source>
        <dbReference type="ARBA" id="ARBA00022989"/>
    </source>
</evidence>
<feature type="transmembrane region" description="Helical" evidence="8">
    <location>
        <begin position="125"/>
        <end position="150"/>
    </location>
</feature>
<evidence type="ECO:0000256" key="2">
    <source>
        <dbReference type="ARBA" id="ARBA00022448"/>
    </source>
</evidence>
<feature type="transmembrane region" description="Helical" evidence="8">
    <location>
        <begin position="92"/>
        <end position="113"/>
    </location>
</feature>
<evidence type="ECO:0000256" key="5">
    <source>
        <dbReference type="ARBA" id="ARBA00023065"/>
    </source>
</evidence>
<dbReference type="Pfam" id="PF01545">
    <property type="entry name" value="Cation_efflux"/>
    <property type="match status" value="1"/>
</dbReference>
<feature type="transmembrane region" description="Helical" evidence="8">
    <location>
        <begin position="28"/>
        <end position="47"/>
    </location>
</feature>
<dbReference type="EMBL" id="VSSQ01000545">
    <property type="protein sequence ID" value="MPL97218.1"/>
    <property type="molecule type" value="Genomic_DNA"/>
</dbReference>
<keyword evidence="4 8" id="KW-1133">Transmembrane helix</keyword>
<sequence>MGDKHNHAENNHPHTKNHTHTNEQKTKWVVLLTAATMVVEISFGYWTNSMALLADGWHMASHVLALGLTWVAYYAARKYSQTENHSFNKGKLLALSGYTSAVALLIVAVLMAVESVQRLMNPVDIFFKEAIIVAIVGLIVNALSAVFLHHDHEHRDHNIHSAYLHVLADGLTSITAIIALTIGMFWQIYWLDCLSGIISSVVITKWAIDLMKGSGKDLIDYKKKQHTADPE</sequence>
<dbReference type="PANTHER" id="PTHR45755">
    <property type="match status" value="1"/>
</dbReference>
<dbReference type="InterPro" id="IPR027469">
    <property type="entry name" value="Cation_efflux_TMD_sf"/>
</dbReference>
<evidence type="ECO:0000256" key="3">
    <source>
        <dbReference type="ARBA" id="ARBA00022692"/>
    </source>
</evidence>
<comment type="caution">
    <text evidence="10">The sequence shown here is derived from an EMBL/GenBank/DDBJ whole genome shotgun (WGS) entry which is preliminary data.</text>
</comment>
<dbReference type="GO" id="GO:0016020">
    <property type="term" value="C:membrane"/>
    <property type="evidence" value="ECO:0007669"/>
    <property type="project" value="UniProtKB-SubCell"/>
</dbReference>
<dbReference type="InterPro" id="IPR045316">
    <property type="entry name" value="Msc2-like"/>
</dbReference>
<comment type="subcellular location">
    <subcellularLocation>
        <location evidence="1">Membrane</location>
        <topology evidence="1">Multi-pass membrane protein</topology>
    </subcellularLocation>
</comment>
<dbReference type="AlphaFoldDB" id="A0A644W0Y5"/>